<feature type="domain" description="Dipeptidylpeptidase IV N-terminal" evidence="17">
    <location>
        <begin position="106"/>
        <end position="249"/>
    </location>
</feature>
<keyword evidence="7" id="KW-0720">Serine protease</keyword>
<dbReference type="Gene3D" id="2.140.10.30">
    <property type="entry name" value="Dipeptidylpeptidase IV, N-terminal domain"/>
    <property type="match status" value="2"/>
</dbReference>
<keyword evidence="9 15" id="KW-1133">Transmembrane helix</keyword>
<keyword evidence="3" id="KW-0031">Aminopeptidase</keyword>
<dbReference type="SUPFAM" id="SSF82171">
    <property type="entry name" value="DPP6 N-terminal domain-like"/>
    <property type="match status" value="1"/>
</dbReference>
<reference evidence="18" key="2">
    <citation type="submission" date="2002-03" db="EMBL/GenBank/DDBJ databases">
        <authorList>
            <consortium name="The Anopheles Genome Sequencing Consortium"/>
        </authorList>
    </citation>
    <scope>NUCLEOTIDE SEQUENCE</scope>
    <source>
        <strain evidence="18">PEST</strain>
    </source>
</reference>
<evidence type="ECO:0000313" key="18">
    <source>
        <dbReference type="EMBL" id="EAA10083.5"/>
    </source>
</evidence>
<dbReference type="SUPFAM" id="SSF53474">
    <property type="entry name" value="alpha/beta-Hydrolases"/>
    <property type="match status" value="1"/>
</dbReference>
<name>Q7PPP3_ANOGA</name>
<evidence type="ECO:0000256" key="8">
    <source>
        <dbReference type="ARBA" id="ARBA00022968"/>
    </source>
</evidence>
<evidence type="ECO:0000256" key="15">
    <source>
        <dbReference type="SAM" id="Phobius"/>
    </source>
</evidence>
<keyword evidence="6" id="KW-0378">Hydrolase</keyword>
<dbReference type="GO" id="GO:0004177">
    <property type="term" value="F:aminopeptidase activity"/>
    <property type="evidence" value="ECO:0007669"/>
    <property type="project" value="UniProtKB-KW"/>
</dbReference>
<dbReference type="EMBL" id="AAAB01008944">
    <property type="protein sequence ID" value="EAA10083.5"/>
    <property type="molecule type" value="Genomic_DNA"/>
</dbReference>
<evidence type="ECO:0000256" key="10">
    <source>
        <dbReference type="ARBA" id="ARBA00023136"/>
    </source>
</evidence>
<feature type="domain" description="Peptidase S9 prolyl oligopeptidase catalytic" evidence="16">
    <location>
        <begin position="695"/>
        <end position="899"/>
    </location>
</feature>
<dbReference type="ESTHER" id="anoga-q7ppp3">
    <property type="family name" value="DPP4N_Peptidase_S9"/>
</dbReference>
<dbReference type="GO" id="GO:0008236">
    <property type="term" value="F:serine-type peptidase activity"/>
    <property type="evidence" value="ECO:0007669"/>
    <property type="project" value="UniProtKB-KW"/>
</dbReference>
<dbReference type="MEROPS" id="S09.A65"/>
<evidence type="ECO:0000256" key="3">
    <source>
        <dbReference type="ARBA" id="ARBA00022438"/>
    </source>
</evidence>
<evidence type="ECO:0000256" key="11">
    <source>
        <dbReference type="ARBA" id="ARBA00023180"/>
    </source>
</evidence>
<dbReference type="InterPro" id="IPR002469">
    <property type="entry name" value="Peptidase_S9B_N"/>
</dbReference>
<dbReference type="STRING" id="7165.Q7PPP3"/>
<dbReference type="eggNOG" id="KOG2100">
    <property type="taxonomic scope" value="Eukaryota"/>
</dbReference>
<dbReference type="VEuPathDB" id="VectorBase:AGAMI1_010241"/>
<dbReference type="Pfam" id="PF00326">
    <property type="entry name" value="Peptidase_S9"/>
    <property type="match status" value="1"/>
</dbReference>
<dbReference type="AlphaFoldDB" id="Q7PPP3"/>
<evidence type="ECO:0000256" key="6">
    <source>
        <dbReference type="ARBA" id="ARBA00022801"/>
    </source>
</evidence>
<dbReference type="InterPro" id="IPR029058">
    <property type="entry name" value="AB_hydrolase_fold"/>
</dbReference>
<dbReference type="FunFam" id="3.40.50.1820:FF:000003">
    <property type="entry name" value="Dipeptidyl peptidase 4"/>
    <property type="match status" value="1"/>
</dbReference>
<evidence type="ECO:0000256" key="1">
    <source>
        <dbReference type="ARBA" id="ARBA00004606"/>
    </source>
</evidence>
<dbReference type="Gene3D" id="3.40.50.1820">
    <property type="entry name" value="alpha/beta hydrolase"/>
    <property type="match status" value="1"/>
</dbReference>
<keyword evidence="8" id="KW-0735">Signal-anchor</keyword>
<evidence type="ECO:0000256" key="7">
    <source>
        <dbReference type="ARBA" id="ARBA00022825"/>
    </source>
</evidence>
<feature type="non-terminal residue" evidence="18">
    <location>
        <position position="1"/>
    </location>
</feature>
<accession>Q7PPP3</accession>
<gene>
    <name evidence="18" type="ORF">AgaP_AGAP008764</name>
</gene>
<dbReference type="GO" id="GO:0012505">
    <property type="term" value="C:endomembrane system"/>
    <property type="evidence" value="ECO:0007669"/>
    <property type="project" value="UniProtKB-SubCell"/>
</dbReference>
<keyword evidence="10 15" id="KW-0472">Membrane</keyword>
<reference evidence="18" key="1">
    <citation type="journal article" date="2002" name="Science">
        <title>The genome sequence of the malaria mosquito Anopheles gambiae.</title>
        <authorList>
            <person name="Holt R.A."/>
            <person name="Subramanian G.M."/>
            <person name="Halpern A."/>
            <person name="Sutton G.G."/>
            <person name="Charlab R."/>
            <person name="Nusskern D.R."/>
            <person name="Wincker P."/>
            <person name="Clark A.G."/>
            <person name="Ribeiro J.M."/>
            <person name="Wides R."/>
            <person name="Salzberg S.L."/>
            <person name="Loftus B."/>
            <person name="Yandell M."/>
            <person name="Majoros W.H."/>
            <person name="Rusch D.B."/>
            <person name="Lai Z."/>
            <person name="Kraft C.L."/>
            <person name="Abril J.F."/>
            <person name="Anthouard V."/>
            <person name="Arensburger P."/>
            <person name="Atkinson P.W."/>
            <person name="Baden H."/>
            <person name="de Berardinis V."/>
            <person name="Baldwin D."/>
            <person name="Benes V."/>
            <person name="Biedler J."/>
            <person name="Blass C."/>
            <person name="Bolanos R."/>
            <person name="Boscus D."/>
            <person name="Barnstead M."/>
            <person name="Cai S."/>
            <person name="Center A."/>
            <person name="Chaturverdi K."/>
            <person name="Christophides G.K."/>
            <person name="Chrystal M.A."/>
            <person name="Clamp M."/>
            <person name="Cravchik A."/>
            <person name="Curwen V."/>
            <person name="Dana A."/>
            <person name="Delcher A."/>
            <person name="Dew I."/>
            <person name="Evans C.A."/>
            <person name="Flanigan M."/>
            <person name="Grundschober-Freimoser A."/>
            <person name="Friedli L."/>
            <person name="Gu Z."/>
            <person name="Guan P."/>
            <person name="Guigo R."/>
            <person name="Hillenmeyer M.E."/>
            <person name="Hladun S.L."/>
            <person name="Hogan J.R."/>
            <person name="Hong Y.S."/>
            <person name="Hoover J."/>
            <person name="Jaillon O."/>
            <person name="Ke Z."/>
            <person name="Kodira C."/>
            <person name="Kokoza E."/>
            <person name="Koutsos A."/>
            <person name="Letunic I."/>
            <person name="Levitsky A."/>
            <person name="Liang Y."/>
            <person name="Lin J.J."/>
            <person name="Lobo N.F."/>
            <person name="Lopez J.R."/>
            <person name="Malek J.A."/>
            <person name="McIntosh T.C."/>
            <person name="Meister S."/>
            <person name="Miller J."/>
            <person name="Mobarry C."/>
            <person name="Mongin E."/>
            <person name="Murphy S.D."/>
            <person name="O'Brochta D.A."/>
            <person name="Pfannkoch C."/>
            <person name="Qi R."/>
            <person name="Regier M.A."/>
            <person name="Remington K."/>
            <person name="Shao H."/>
            <person name="Sharakhova M.V."/>
            <person name="Sitter C.D."/>
            <person name="Shetty J."/>
            <person name="Smith T.J."/>
            <person name="Strong R."/>
            <person name="Sun J."/>
            <person name="Thomasova D."/>
            <person name="Ton L.Q."/>
            <person name="Topalis P."/>
            <person name="Tu Z."/>
            <person name="Unger M.F."/>
            <person name="Walenz B."/>
            <person name="Wang A."/>
            <person name="Wang J."/>
            <person name="Wang M."/>
            <person name="Wang X."/>
            <person name="Woodford K.J."/>
            <person name="Wortman J.R."/>
            <person name="Wu M."/>
            <person name="Yao A."/>
            <person name="Zdobnov E.M."/>
            <person name="Zhang H."/>
            <person name="Zhao Q."/>
            <person name="Zhao S."/>
            <person name="Zhu S.C."/>
            <person name="Zhimulev I."/>
            <person name="Coluzzi M."/>
            <person name="della Torre A."/>
            <person name="Roth C.W."/>
            <person name="Louis C."/>
            <person name="Kalush F."/>
            <person name="Mural R.J."/>
            <person name="Myers E.W."/>
            <person name="Adams M.D."/>
            <person name="Smith H.O."/>
            <person name="Broder S."/>
            <person name="Gardner M.J."/>
            <person name="Fraser C.M."/>
            <person name="Birney E."/>
            <person name="Bork P."/>
            <person name="Brey P.T."/>
            <person name="Venter J.C."/>
            <person name="Weissenbach J."/>
            <person name="Kafatos F.C."/>
            <person name="Collins F.H."/>
            <person name="Hoffman S.L."/>
        </authorList>
    </citation>
    <scope>NUCLEOTIDE SEQUENCE [LARGE SCALE GENOMIC DNA]</scope>
    <source>
        <strain evidence="18">PEST</strain>
    </source>
</reference>
<dbReference type="PANTHER" id="PTHR11731">
    <property type="entry name" value="PROTEASE FAMILY S9B,C DIPEPTIDYL-PEPTIDASE IV-RELATED"/>
    <property type="match status" value="1"/>
</dbReference>
<dbReference type="VEuPathDB" id="VectorBase:AGAP008764"/>
<dbReference type="HOGENOM" id="CLU_006105_4_0_1"/>
<dbReference type="PaxDb" id="7165-AGAP008764-PA"/>
<evidence type="ECO:0000256" key="12">
    <source>
        <dbReference type="ARBA" id="ARBA00037847"/>
    </source>
</evidence>
<reference evidence="18" key="4">
    <citation type="journal article" date="2007" name="Genome Biol.">
        <title>Update of the Anopheles gambiae PEST genome assembly.</title>
        <authorList>
            <person name="Sharakhova M.V."/>
            <person name="Hammond M.P."/>
            <person name="Lobo N.F."/>
            <person name="Krzywinski J."/>
            <person name="Unger M.F."/>
            <person name="Hillenmeyer M.E."/>
            <person name="Bruggner R.V."/>
            <person name="Birney E."/>
            <person name="Collins F.H."/>
        </authorList>
    </citation>
    <scope>NUCLEOTIDE SEQUENCE</scope>
    <source>
        <strain evidence="18">PEST</strain>
    </source>
</reference>
<dbReference type="PhylomeDB" id="Q7PPP3"/>
<keyword evidence="4" id="KW-0645">Protease</keyword>
<protein>
    <recommendedName>
        <fullName evidence="13">Venom dipeptidyl peptidase 4</fullName>
    </recommendedName>
</protein>
<comment type="subcellular location">
    <subcellularLocation>
        <location evidence="12">Endomembrane system</location>
        <topology evidence="12">Single-pass membrane protein</topology>
    </subcellularLocation>
    <subcellularLocation>
        <location evidence="1">Membrane</location>
        <topology evidence="1">Single-pass type II membrane protein</topology>
    </subcellularLocation>
</comment>
<keyword evidence="11" id="KW-0325">Glycoprotein</keyword>
<feature type="transmembrane region" description="Helical" evidence="15">
    <location>
        <begin position="12"/>
        <end position="36"/>
    </location>
</feature>
<dbReference type="GO" id="GO:0006508">
    <property type="term" value="P:proteolysis"/>
    <property type="evidence" value="ECO:0007669"/>
    <property type="project" value="UniProtKB-KW"/>
</dbReference>
<dbReference type="Pfam" id="PF00930">
    <property type="entry name" value="DPPIV_N"/>
    <property type="match status" value="2"/>
</dbReference>
<comment type="caution">
    <text evidence="18">The sequence shown here is derived from an EMBL/GenBank/DDBJ whole genome shotgun (WGS) entry which is preliminary data.</text>
</comment>
<evidence type="ECO:0000256" key="9">
    <source>
        <dbReference type="ARBA" id="ARBA00022989"/>
    </source>
</evidence>
<feature type="region of interest" description="Disordered" evidence="14">
    <location>
        <begin position="546"/>
        <end position="570"/>
    </location>
</feature>
<dbReference type="OMA" id="YTSTEHH"/>
<feature type="domain" description="Dipeptidylpeptidase IV N-terminal" evidence="17">
    <location>
        <begin position="320"/>
        <end position="519"/>
    </location>
</feature>
<sequence length="917" mass="104352">QLVSANPNQRNWRGILIALLVIIVVLALIVTSVVLLTPPDEGPRVKGQRIRLQDIIDGEYAPKKLNGSWIGLTLNEYDYVVQFPLLQRVFFPSTQKTLAPVKFSISADRRYLLLAQNVQKLFRHSFLAQYTVYDITTSETIPLTINSQMDEWPYLLHAEFTPKGQSIVLVYEYDIYYRPSARALQAYRLTKNAIPGIVYNGVPDWLYEEEILHTNKAIWLSTDGHLMLYTTFNDTLVQEQQFAWYGTATDSFPLHPLMLTSVRHPVQNPDTRYTQAQPFCNISLRHLHPCITLIYARESFSSVKALILLTTLLCFCFLFYRYPKPGTSNPTVTLNVADLTDPKSIRMNKLTPPPILLNQEHYFTSASWVSPSEVSVVWMNRPQNLSVVTLCKSPMWYCQETHRISGDGRGWVDEMSVPFFSLNGSSYIAISPLRDGSAGHFRHLVHVHIGKKRIIPLTHGRFEVNKILHWDQANNFVYYLGIPEHSPAQQHLYRASSLPPKQGTSPRPPRCLTCSHQHSAHAHVTIKASNRVQQQWNDDWEDIEDEEEEYVEEPMTTPPTKRKRKPSEPEVVAPLPPMPCQYFTAVFAPSNSEYALIECLGPIVPFSAIYRIVPDLAKSPTQVLYYLQNNTALAERINKVALPQVKSFPVMISGGYHAQVRLFLPPGLREDEITRYPMIVHVYSGPGTQLVTDKWRVDWNTYLAGTKDYIVTQIDGRGSSGQGYQLLHEVYRRLGTVEVSDQLEVAEYLRDSLHFVDKRRVGIWGWSYGGYTAALAMASPTSLFQCGISVAPVTNWKLYDSTYTERYMGMPNVTDNYKGYEDSDLSKHAEKLRDKQFLMVHGTADDNVHFQQSMVFSKALSSKGALFKQLIYPDEGHNLAGVKKHLYRSMTLFLEDCFRKLVPLDVKPGLGNGGSSD</sequence>
<reference evidence="18" key="5">
    <citation type="submission" date="2011-05" db="EMBL/GenBank/DDBJ databases">
        <authorList>
            <consortium name="VectorBase"/>
        </authorList>
    </citation>
    <scope>NUCLEOTIDE SEQUENCE</scope>
    <source>
        <strain evidence="18">PEST</strain>
    </source>
</reference>
<dbReference type="GO" id="GO:0016020">
    <property type="term" value="C:membrane"/>
    <property type="evidence" value="ECO:0007669"/>
    <property type="project" value="UniProtKB-SubCell"/>
</dbReference>
<dbReference type="InterPro" id="IPR050278">
    <property type="entry name" value="Serine_Prot_S9B/DPPIV"/>
</dbReference>
<evidence type="ECO:0000256" key="14">
    <source>
        <dbReference type="SAM" id="MobiDB-lite"/>
    </source>
</evidence>
<evidence type="ECO:0000256" key="2">
    <source>
        <dbReference type="ARBA" id="ARBA00010036"/>
    </source>
</evidence>
<comment type="similarity">
    <text evidence="2">Belongs to the peptidase S9B family. DPPIV subfamily.</text>
</comment>
<organism evidence="18">
    <name type="scientific">Anopheles gambiae</name>
    <name type="common">African malaria mosquito</name>
    <dbReference type="NCBI Taxonomy" id="7165"/>
    <lineage>
        <taxon>Eukaryota</taxon>
        <taxon>Metazoa</taxon>
        <taxon>Ecdysozoa</taxon>
        <taxon>Arthropoda</taxon>
        <taxon>Hexapoda</taxon>
        <taxon>Insecta</taxon>
        <taxon>Pterygota</taxon>
        <taxon>Neoptera</taxon>
        <taxon>Endopterygota</taxon>
        <taxon>Diptera</taxon>
        <taxon>Nematocera</taxon>
        <taxon>Culicoidea</taxon>
        <taxon>Culicidae</taxon>
        <taxon>Anophelinae</taxon>
        <taxon>Anopheles</taxon>
    </lineage>
</organism>
<evidence type="ECO:0000256" key="5">
    <source>
        <dbReference type="ARBA" id="ARBA00022692"/>
    </source>
</evidence>
<dbReference type="PANTHER" id="PTHR11731:SF200">
    <property type="entry name" value="DIPEPTIDYL PEPTIDASE 10, ISOFORM B"/>
    <property type="match status" value="1"/>
</dbReference>
<evidence type="ECO:0000256" key="13">
    <source>
        <dbReference type="ARBA" id="ARBA00072929"/>
    </source>
</evidence>
<keyword evidence="5 15" id="KW-0812">Transmembrane</keyword>
<proteinExistence type="inferred from homology"/>
<evidence type="ECO:0000256" key="4">
    <source>
        <dbReference type="ARBA" id="ARBA00022670"/>
    </source>
</evidence>
<evidence type="ECO:0000259" key="17">
    <source>
        <dbReference type="Pfam" id="PF00930"/>
    </source>
</evidence>
<evidence type="ECO:0000259" key="16">
    <source>
        <dbReference type="Pfam" id="PF00326"/>
    </source>
</evidence>
<reference evidence="18" key="3">
    <citation type="journal article" date="2004" name="Trends Parasitol.">
        <title>The Anopheles gambiae genome: an update.</title>
        <authorList>
            <person name="Mongin E."/>
            <person name="Louis C."/>
            <person name="Holt R.A."/>
            <person name="Birney E."/>
            <person name="Collins F.H."/>
        </authorList>
    </citation>
    <scope>NUCLEOTIDE SEQUENCE</scope>
    <source>
        <strain evidence="18">PEST</strain>
    </source>
</reference>
<dbReference type="InterPro" id="IPR001375">
    <property type="entry name" value="Peptidase_S9_cat"/>
</dbReference>